<dbReference type="GO" id="GO:0015421">
    <property type="term" value="F:ABC-type oligopeptide transporter activity"/>
    <property type="evidence" value="ECO:0007669"/>
    <property type="project" value="TreeGrafter"/>
</dbReference>
<dbReference type="InterPro" id="IPR039421">
    <property type="entry name" value="Type_1_exporter"/>
</dbReference>
<comment type="caution">
    <text evidence="14">The sequence shown here is derived from an EMBL/GenBank/DDBJ whole genome shotgun (WGS) entry which is preliminary data.</text>
</comment>
<dbReference type="GO" id="GO:0005524">
    <property type="term" value="F:ATP binding"/>
    <property type="evidence" value="ECO:0007669"/>
    <property type="project" value="UniProtKB-KW"/>
</dbReference>
<dbReference type="InterPro" id="IPR027417">
    <property type="entry name" value="P-loop_NTPase"/>
</dbReference>
<dbReference type="GO" id="GO:0008233">
    <property type="term" value="F:peptidase activity"/>
    <property type="evidence" value="ECO:0007669"/>
    <property type="project" value="InterPro"/>
</dbReference>
<feature type="transmembrane region" description="Helical" evidence="10">
    <location>
        <begin position="177"/>
        <end position="197"/>
    </location>
</feature>
<protein>
    <submittedName>
        <fullName evidence="14">ABC transporter ATP-binding protein</fullName>
    </submittedName>
</protein>
<dbReference type="Proteomes" id="UP000253410">
    <property type="component" value="Unassembled WGS sequence"/>
</dbReference>
<proteinExistence type="predicted"/>
<dbReference type="InterPro" id="IPR011527">
    <property type="entry name" value="ABC1_TM_dom"/>
</dbReference>
<reference evidence="14 15" key="1">
    <citation type="submission" date="2018-05" db="EMBL/GenBank/DDBJ databases">
        <title>Chitinophaga sp. K3CV102501T nov., isolated from isolated from a monsoon evergreen broad-leaved forest soil.</title>
        <authorList>
            <person name="Lv Y."/>
        </authorList>
    </citation>
    <scope>NUCLEOTIDE SEQUENCE [LARGE SCALE GENOMIC DNA]</scope>
    <source>
        <strain evidence="14 15">GDMCC 1.1325</strain>
    </source>
</reference>
<dbReference type="PROSITE" id="PS50990">
    <property type="entry name" value="PEPTIDASE_C39"/>
    <property type="match status" value="1"/>
</dbReference>
<evidence type="ECO:0000313" key="15">
    <source>
        <dbReference type="Proteomes" id="UP000253410"/>
    </source>
</evidence>
<keyword evidence="9 10" id="KW-0472">Membrane</keyword>
<evidence type="ECO:0000256" key="10">
    <source>
        <dbReference type="SAM" id="Phobius"/>
    </source>
</evidence>
<evidence type="ECO:0000256" key="1">
    <source>
        <dbReference type="ARBA" id="ARBA00004651"/>
    </source>
</evidence>
<dbReference type="OrthoDB" id="9760358at2"/>
<evidence type="ECO:0000259" key="13">
    <source>
        <dbReference type="PROSITE" id="PS50990"/>
    </source>
</evidence>
<feature type="domain" description="Peptidase C39" evidence="13">
    <location>
        <begin position="14"/>
        <end position="138"/>
    </location>
</feature>
<keyword evidence="15" id="KW-1185">Reference proteome</keyword>
<dbReference type="InterPro" id="IPR005074">
    <property type="entry name" value="Peptidase_C39"/>
</dbReference>
<dbReference type="PROSITE" id="PS50893">
    <property type="entry name" value="ABC_TRANSPORTER_2"/>
    <property type="match status" value="1"/>
</dbReference>
<dbReference type="AlphaFoldDB" id="A0A365XUJ6"/>
<dbReference type="GO" id="GO:0006508">
    <property type="term" value="P:proteolysis"/>
    <property type="evidence" value="ECO:0007669"/>
    <property type="project" value="InterPro"/>
</dbReference>
<feature type="domain" description="ABC transporter" evidence="11">
    <location>
        <begin position="498"/>
        <end position="734"/>
    </location>
</feature>
<evidence type="ECO:0000256" key="7">
    <source>
        <dbReference type="ARBA" id="ARBA00022840"/>
    </source>
</evidence>
<evidence type="ECO:0000259" key="12">
    <source>
        <dbReference type="PROSITE" id="PS50929"/>
    </source>
</evidence>
<dbReference type="InterPro" id="IPR003593">
    <property type="entry name" value="AAA+_ATPase"/>
</dbReference>
<dbReference type="GO" id="GO:0016887">
    <property type="term" value="F:ATP hydrolysis activity"/>
    <property type="evidence" value="ECO:0007669"/>
    <property type="project" value="InterPro"/>
</dbReference>
<evidence type="ECO:0000256" key="6">
    <source>
        <dbReference type="ARBA" id="ARBA00022801"/>
    </source>
</evidence>
<evidence type="ECO:0000256" key="8">
    <source>
        <dbReference type="ARBA" id="ARBA00022989"/>
    </source>
</evidence>
<keyword evidence="8 10" id="KW-1133">Transmembrane helix</keyword>
<accession>A0A365XUJ6</accession>
<comment type="subcellular location">
    <subcellularLocation>
        <location evidence="1">Cell membrane</location>
        <topology evidence="1">Multi-pass membrane protein</topology>
    </subcellularLocation>
</comment>
<dbReference type="EMBL" id="QFFJ01000002">
    <property type="protein sequence ID" value="RBL90046.1"/>
    <property type="molecule type" value="Genomic_DNA"/>
</dbReference>
<dbReference type="Pfam" id="PF00005">
    <property type="entry name" value="ABC_tran"/>
    <property type="match status" value="1"/>
</dbReference>
<dbReference type="PANTHER" id="PTHR43394">
    <property type="entry name" value="ATP-DEPENDENT PERMEASE MDL1, MITOCHONDRIAL"/>
    <property type="match status" value="1"/>
</dbReference>
<evidence type="ECO:0000256" key="4">
    <source>
        <dbReference type="ARBA" id="ARBA00022692"/>
    </source>
</evidence>
<evidence type="ECO:0000256" key="9">
    <source>
        <dbReference type="ARBA" id="ARBA00023136"/>
    </source>
</evidence>
<feature type="transmembrane region" description="Helical" evidence="10">
    <location>
        <begin position="212"/>
        <end position="234"/>
    </location>
</feature>
<dbReference type="PROSITE" id="PS00211">
    <property type="entry name" value="ABC_TRANSPORTER_1"/>
    <property type="match status" value="1"/>
</dbReference>
<dbReference type="RefSeq" id="WP_113618796.1">
    <property type="nucleotide sequence ID" value="NZ_QFFJ01000002.1"/>
</dbReference>
<dbReference type="Gene3D" id="1.20.1560.10">
    <property type="entry name" value="ABC transporter type 1, transmembrane domain"/>
    <property type="match status" value="1"/>
</dbReference>
<dbReference type="CDD" id="cd18571">
    <property type="entry name" value="ABC_6TM_peptidase_like"/>
    <property type="match status" value="1"/>
</dbReference>
<dbReference type="SUPFAM" id="SSF52540">
    <property type="entry name" value="P-loop containing nucleoside triphosphate hydrolases"/>
    <property type="match status" value="1"/>
</dbReference>
<dbReference type="InterPro" id="IPR036640">
    <property type="entry name" value="ABC1_TM_sf"/>
</dbReference>
<keyword evidence="6" id="KW-0378">Hydrolase</keyword>
<keyword evidence="7 14" id="KW-0067">ATP-binding</keyword>
<gene>
    <name evidence="14" type="ORF">DF182_26610</name>
</gene>
<feature type="transmembrane region" description="Helical" evidence="10">
    <location>
        <begin position="413"/>
        <end position="441"/>
    </location>
</feature>
<keyword evidence="3" id="KW-1003">Cell membrane</keyword>
<dbReference type="Gene3D" id="3.40.50.300">
    <property type="entry name" value="P-loop containing nucleotide triphosphate hydrolases"/>
    <property type="match status" value="1"/>
</dbReference>
<keyword evidence="2" id="KW-0813">Transport</keyword>
<sequence length="741" mass="83250">MFNILKNKFRTYRQLDSSDCGITCIKMIASHFGKNYPLSYFQQYVYKNKLGVNFNALKQSAAHIGLSAKAVRISTDDLFRSVPLPCILHWNQNHFVVLPPQDLTVPAKGITIADPARGLIKIDYEKFLANWIQNASGSGYAMIFQPTETFHTTSPVAENNKSLIELFRYVSNEKKRIWTIMLCILLEASVALSFPFLTRKLFDAGVIPKNTAVINLVILSQLGIFMVSLTARILRGWQLLFLNTRIIQRLLSDYLTRLMKLPVSFFDSRKIGDITQRIADHDKIEAFLTSGYFTTMLSIVSLLIYTIVLGLFNLKILGIFMLGSFIAIIWIVSFLKNRKRLDYQRFEMLSESQTSLVESINGIYDVKVFDSNVFRVNSWNRLQVELYKINVKILKISQFQLMGSIFFSQTKNILISLLAAYAVVNGELSIGGLMSITFIIAQMNSPIENLLDFLLSSQEAKISLERLTDSRKFNTETEEYDNKVLSAPNLKEHLKGSIQFSDVYFSYTGNASGFALSGISLDIAPGSLTAIVGASGSGKSTLLKLLLRFYNPGKGAITINDANLSSFDPVQWRTACGVVLQEGFIFSDTVARNITMSDESANEAQLALALRLSLSEEFVDQLPLKQHTKIGGSGIALSSGQKQRILIARAIYKNPDFIFFDEATSALDSTNEKLLMRNILDYFKGKTMIIIAHRLSTVREADQIYVLKHGTVVETGNHETLIANKGRYFELVKNQLELDIS</sequence>
<organism evidence="14 15">
    <name type="scientific">Chitinophaga flava</name>
    <dbReference type="NCBI Taxonomy" id="2259036"/>
    <lineage>
        <taxon>Bacteria</taxon>
        <taxon>Pseudomonadati</taxon>
        <taxon>Bacteroidota</taxon>
        <taxon>Chitinophagia</taxon>
        <taxon>Chitinophagales</taxon>
        <taxon>Chitinophagaceae</taxon>
        <taxon>Chitinophaga</taxon>
    </lineage>
</organism>
<evidence type="ECO:0000256" key="5">
    <source>
        <dbReference type="ARBA" id="ARBA00022741"/>
    </source>
</evidence>
<dbReference type="InterPro" id="IPR017871">
    <property type="entry name" value="ABC_transporter-like_CS"/>
</dbReference>
<keyword evidence="4 10" id="KW-0812">Transmembrane</keyword>
<keyword evidence="5" id="KW-0547">Nucleotide-binding</keyword>
<feature type="transmembrane region" description="Helical" evidence="10">
    <location>
        <begin position="286"/>
        <end position="308"/>
    </location>
</feature>
<feature type="domain" description="ABC transmembrane type-1" evidence="12">
    <location>
        <begin position="178"/>
        <end position="459"/>
    </location>
</feature>
<dbReference type="FunFam" id="3.40.50.300:FF:000299">
    <property type="entry name" value="ABC transporter ATP-binding protein/permease"/>
    <property type="match status" value="1"/>
</dbReference>
<feature type="transmembrane region" description="Helical" evidence="10">
    <location>
        <begin position="314"/>
        <end position="335"/>
    </location>
</feature>
<evidence type="ECO:0000256" key="3">
    <source>
        <dbReference type="ARBA" id="ARBA00022475"/>
    </source>
</evidence>
<evidence type="ECO:0000259" key="11">
    <source>
        <dbReference type="PROSITE" id="PS50893"/>
    </source>
</evidence>
<dbReference type="GO" id="GO:0005886">
    <property type="term" value="C:plasma membrane"/>
    <property type="evidence" value="ECO:0007669"/>
    <property type="project" value="UniProtKB-SubCell"/>
</dbReference>
<dbReference type="PROSITE" id="PS50929">
    <property type="entry name" value="ABC_TM1F"/>
    <property type="match status" value="1"/>
</dbReference>
<dbReference type="PANTHER" id="PTHR43394:SF1">
    <property type="entry name" value="ATP-BINDING CASSETTE SUB-FAMILY B MEMBER 10, MITOCHONDRIAL"/>
    <property type="match status" value="1"/>
</dbReference>
<dbReference type="Pfam" id="PF00664">
    <property type="entry name" value="ABC_membrane"/>
    <property type="match status" value="1"/>
</dbReference>
<evidence type="ECO:0000256" key="2">
    <source>
        <dbReference type="ARBA" id="ARBA00022448"/>
    </source>
</evidence>
<dbReference type="InterPro" id="IPR003439">
    <property type="entry name" value="ABC_transporter-like_ATP-bd"/>
</dbReference>
<dbReference type="Gene3D" id="3.90.70.10">
    <property type="entry name" value="Cysteine proteinases"/>
    <property type="match status" value="1"/>
</dbReference>
<name>A0A365XUJ6_9BACT</name>
<dbReference type="SUPFAM" id="SSF90123">
    <property type="entry name" value="ABC transporter transmembrane region"/>
    <property type="match status" value="1"/>
</dbReference>
<dbReference type="Pfam" id="PF03412">
    <property type="entry name" value="Peptidase_C39"/>
    <property type="match status" value="1"/>
</dbReference>
<evidence type="ECO:0000313" key="14">
    <source>
        <dbReference type="EMBL" id="RBL90046.1"/>
    </source>
</evidence>
<dbReference type="SMART" id="SM00382">
    <property type="entry name" value="AAA"/>
    <property type="match status" value="1"/>
</dbReference>